<feature type="non-terminal residue" evidence="1">
    <location>
        <position position="64"/>
    </location>
</feature>
<gene>
    <name evidence="1" type="ORF">ETD96_11680</name>
</gene>
<reference evidence="1 2" key="1">
    <citation type="submission" date="2019-05" db="EMBL/GenBank/DDBJ databases">
        <title>Draft genome sequence of Actinomadura geliboluensis A8036.</title>
        <authorList>
            <person name="Saricaoglu S."/>
            <person name="Isik K."/>
        </authorList>
    </citation>
    <scope>NUCLEOTIDE SEQUENCE [LARGE SCALE GENOMIC DNA]</scope>
    <source>
        <strain evidence="1 2">A8036</strain>
    </source>
</reference>
<evidence type="ECO:0000313" key="1">
    <source>
        <dbReference type="EMBL" id="TMR40286.1"/>
    </source>
</evidence>
<keyword evidence="2" id="KW-1185">Reference proteome</keyword>
<keyword evidence="1" id="KW-0378">Hydrolase</keyword>
<protein>
    <submittedName>
        <fullName evidence="1">Fumarylacetoacetate hydrolase</fullName>
    </submittedName>
</protein>
<sequence length="64" mass="6806">MRIANHAGRAVLVVSDDKAADIETASAGRFGPAPQSLYDNWDAFAAWAATATPAPDVEIDRLHL</sequence>
<dbReference type="GO" id="GO:0016787">
    <property type="term" value="F:hydrolase activity"/>
    <property type="evidence" value="ECO:0007669"/>
    <property type="project" value="UniProtKB-KW"/>
</dbReference>
<dbReference type="AlphaFoldDB" id="A0A5S4H5D1"/>
<dbReference type="EMBL" id="VCKZ01000062">
    <property type="protein sequence ID" value="TMR40286.1"/>
    <property type="molecule type" value="Genomic_DNA"/>
</dbReference>
<proteinExistence type="predicted"/>
<name>A0A5S4H5D1_9ACTN</name>
<dbReference type="Proteomes" id="UP000305238">
    <property type="component" value="Unassembled WGS sequence"/>
</dbReference>
<organism evidence="1 2">
    <name type="scientific">Actinomadura geliboluensis</name>
    <dbReference type="NCBI Taxonomy" id="882440"/>
    <lineage>
        <taxon>Bacteria</taxon>
        <taxon>Bacillati</taxon>
        <taxon>Actinomycetota</taxon>
        <taxon>Actinomycetes</taxon>
        <taxon>Streptosporangiales</taxon>
        <taxon>Thermomonosporaceae</taxon>
        <taxon>Actinomadura</taxon>
    </lineage>
</organism>
<evidence type="ECO:0000313" key="2">
    <source>
        <dbReference type="Proteomes" id="UP000305238"/>
    </source>
</evidence>
<comment type="caution">
    <text evidence="1">The sequence shown here is derived from an EMBL/GenBank/DDBJ whole genome shotgun (WGS) entry which is preliminary data.</text>
</comment>
<accession>A0A5S4H5D1</accession>